<dbReference type="Proteomes" id="UP000070720">
    <property type="component" value="Chromosome 3"/>
</dbReference>
<feature type="region of interest" description="Disordered" evidence="1">
    <location>
        <begin position="48"/>
        <end position="86"/>
    </location>
</feature>
<reference evidence="2 4" key="3">
    <citation type="journal article" date="2015" name="BMC Genomics">
        <title>The completed genome sequence of the pathogenic ascomycete fungus Fusarium graminearum.</title>
        <authorList>
            <person name="King R."/>
            <person name="Urban M."/>
            <person name="Hammond-Kosack M.C."/>
            <person name="Hassani-Pak K."/>
            <person name="Hammond-Kosack K.E."/>
        </authorList>
    </citation>
    <scope>NUCLEOTIDE SEQUENCE [LARGE SCALE GENOMIC DNA]</scope>
    <source>
        <strain evidence="4">ATCC MYA-4620 / CBS 123657 / FGSC 9075 / NRRL 31084 / PH-1</strain>
        <strain evidence="2">PH-1</strain>
    </source>
</reference>
<reference evidence="3 4" key="2">
    <citation type="journal article" date="2010" name="Nature">
        <title>Comparative genomics reveals mobile pathogenicity chromosomes in Fusarium.</title>
        <authorList>
            <person name="Ma L.J."/>
            <person name="van der Does H.C."/>
            <person name="Borkovich K.A."/>
            <person name="Coleman J.J."/>
            <person name="Daboussi M.J."/>
            <person name="Di Pietro A."/>
            <person name="Dufresne M."/>
            <person name="Freitag M."/>
            <person name="Grabherr M."/>
            <person name="Henrissat B."/>
            <person name="Houterman P.M."/>
            <person name="Kang S."/>
            <person name="Shim W.B."/>
            <person name="Woloshuk C."/>
            <person name="Xie X."/>
            <person name="Xu J.R."/>
            <person name="Antoniw J."/>
            <person name="Baker S.E."/>
            <person name="Bluhm B.H."/>
            <person name="Breakspear A."/>
            <person name="Brown D.W."/>
            <person name="Butchko R.A."/>
            <person name="Chapman S."/>
            <person name="Coulson R."/>
            <person name="Coutinho P.M."/>
            <person name="Danchin E.G."/>
            <person name="Diener A."/>
            <person name="Gale L.R."/>
            <person name="Gardiner D.M."/>
            <person name="Goff S."/>
            <person name="Hammond-Kosack K.E."/>
            <person name="Hilburn K."/>
            <person name="Hua-Van A."/>
            <person name="Jonkers W."/>
            <person name="Kazan K."/>
            <person name="Kodira C.D."/>
            <person name="Koehrsen M."/>
            <person name="Kumar L."/>
            <person name="Lee Y.H."/>
            <person name="Li L."/>
            <person name="Manners J.M."/>
            <person name="Miranda-Saavedra D."/>
            <person name="Mukherjee M."/>
            <person name="Park G."/>
            <person name="Park J."/>
            <person name="Park S.Y."/>
            <person name="Proctor R.H."/>
            <person name="Regev A."/>
            <person name="Ruiz-Roldan M.C."/>
            <person name="Sain D."/>
            <person name="Sakthikumar S."/>
            <person name="Sykes S."/>
            <person name="Schwartz D.C."/>
            <person name="Turgeon B.G."/>
            <person name="Wapinski I."/>
            <person name="Yoder O."/>
            <person name="Young S."/>
            <person name="Zeng Q."/>
            <person name="Zhou S."/>
            <person name="Galagan J."/>
            <person name="Cuomo C.A."/>
            <person name="Kistler H.C."/>
            <person name="Rep M."/>
        </authorList>
    </citation>
    <scope>GENOME REANNOTATION</scope>
    <source>
        <strain evidence="4">ATCC MYA-4620 / CBS 123657 / FGSC 9075 / NRRL 31084 / PH-1</strain>
        <strain evidence="3">PH-1 / ATCC MYA-4620 / FGSC 9075 / NRRL 31084</strain>
    </source>
</reference>
<evidence type="ECO:0000313" key="3">
    <source>
        <dbReference type="EnsemblFungi" id="CEF86160"/>
    </source>
</evidence>
<reference evidence="3 4" key="1">
    <citation type="journal article" date="2007" name="Science">
        <title>The Fusarium graminearum genome reveals a link between localized polymorphism and pathogen specialization.</title>
        <authorList>
            <person name="Cuomo C.A."/>
            <person name="Gueldener U."/>
            <person name="Xu J.-R."/>
            <person name="Trail F."/>
            <person name="Turgeon B.G."/>
            <person name="Di Pietro A."/>
            <person name="Walton J.D."/>
            <person name="Ma L.-J."/>
            <person name="Baker S.E."/>
            <person name="Rep M."/>
            <person name="Adam G."/>
            <person name="Antoniw J."/>
            <person name="Baldwin T."/>
            <person name="Calvo S.E."/>
            <person name="Chang Y.-L."/>
            <person name="DeCaprio D."/>
            <person name="Gale L.R."/>
            <person name="Gnerre S."/>
            <person name="Goswami R.S."/>
            <person name="Hammond-Kosack K."/>
            <person name="Harris L.J."/>
            <person name="Hilburn K."/>
            <person name="Kennell J.C."/>
            <person name="Kroken S."/>
            <person name="Magnuson J.K."/>
            <person name="Mannhaupt G."/>
            <person name="Mauceli E.W."/>
            <person name="Mewes H.-W."/>
            <person name="Mitterbauer R."/>
            <person name="Muehlbauer G."/>
            <person name="Muensterkoetter M."/>
            <person name="Nelson D."/>
            <person name="O'Donnell K."/>
            <person name="Ouellet T."/>
            <person name="Qi W."/>
            <person name="Quesneville H."/>
            <person name="Roncero M.I.G."/>
            <person name="Seong K.-Y."/>
            <person name="Tetko I.V."/>
            <person name="Urban M."/>
            <person name="Waalwijk C."/>
            <person name="Ward T.J."/>
            <person name="Yao J."/>
            <person name="Birren B.W."/>
            <person name="Kistler H.C."/>
        </authorList>
    </citation>
    <scope>NUCLEOTIDE SEQUENCE [LARGE SCALE GENOMIC DNA]</scope>
    <source>
        <strain evidence="4">ATCC MYA-4620 / CBS 123657 / FGSC 9075 / NRRL 31084 / PH-1</strain>
        <strain evidence="3">PH-1 / ATCC MYA-4620 / FGSC 9075 / NRRL 31084</strain>
    </source>
</reference>
<dbReference type="EMBL" id="HG970334">
    <property type="protein sequence ID" value="CEF86160.1"/>
    <property type="molecule type" value="Genomic_DNA"/>
</dbReference>
<reference evidence="3" key="4">
    <citation type="submission" date="2017-01" db="UniProtKB">
        <authorList>
            <consortium name="EnsemblFungi"/>
        </authorList>
    </citation>
    <scope>IDENTIFICATION</scope>
    <source>
        <strain evidence="3">PH-1 / ATCC MYA-4620 / FGSC 9075 / NRRL 31084</strain>
    </source>
</reference>
<name>A0A098DWB2_GIBZE</name>
<dbReference type="InParanoid" id="A0A098DWB2"/>
<dbReference type="AlphaFoldDB" id="A0A098DWB2"/>
<dbReference type="VEuPathDB" id="FungiDB:FGRAMPH1_01G16747"/>
<evidence type="ECO:0000313" key="4">
    <source>
        <dbReference type="Proteomes" id="UP000070720"/>
    </source>
</evidence>
<evidence type="ECO:0000256" key="1">
    <source>
        <dbReference type="SAM" id="MobiDB-lite"/>
    </source>
</evidence>
<sequence>MYCFPAAHTRFNGIQSENLFFEDDQADHSSSTTDYVFNSIFIGGTPKPRRDVGKLARASKRSSRPAPSSIWLHTDTPIPFATEHPR</sequence>
<proteinExistence type="predicted"/>
<organism evidence="2 4">
    <name type="scientific">Gibberella zeae (strain ATCC MYA-4620 / CBS 123657 / FGSC 9075 / NRRL 31084 / PH-1)</name>
    <name type="common">Wheat head blight fungus</name>
    <name type="synonym">Fusarium graminearum</name>
    <dbReference type="NCBI Taxonomy" id="229533"/>
    <lineage>
        <taxon>Eukaryota</taxon>
        <taxon>Fungi</taxon>
        <taxon>Dikarya</taxon>
        <taxon>Ascomycota</taxon>
        <taxon>Pezizomycotina</taxon>
        <taxon>Sordariomycetes</taxon>
        <taxon>Hypocreomycetidae</taxon>
        <taxon>Hypocreales</taxon>
        <taxon>Nectriaceae</taxon>
        <taxon>Fusarium</taxon>
    </lineage>
</organism>
<accession>A0A098DWB2</accession>
<keyword evidence="4" id="KW-1185">Reference proteome</keyword>
<gene>
    <name evidence="2" type="ORF">FGRAMPH1_01T16747</name>
</gene>
<dbReference type="EnsemblFungi" id="CEF86160">
    <property type="protein sequence ID" value="CEF86160"/>
    <property type="gene ID" value="FGRRES_15270"/>
</dbReference>
<accession>A0A0E0SI97</accession>
<evidence type="ECO:0000313" key="2">
    <source>
        <dbReference type="EMBL" id="CEF86160.1"/>
    </source>
</evidence>
<protein>
    <submittedName>
        <fullName evidence="2">Chromosome 3, complete genome</fullName>
    </submittedName>
</protein>